<dbReference type="Proteomes" id="UP000034160">
    <property type="component" value="Unassembled WGS sequence"/>
</dbReference>
<dbReference type="AlphaFoldDB" id="A0A0G0Y2S3"/>
<proteinExistence type="predicted"/>
<organism evidence="2 3">
    <name type="scientific">Candidatus Amesbacteria bacterium GW2011_GWA2_42_12</name>
    <dbReference type="NCBI Taxonomy" id="1618356"/>
    <lineage>
        <taxon>Bacteria</taxon>
        <taxon>Candidatus Amesiibacteriota</taxon>
    </lineage>
</organism>
<evidence type="ECO:0000256" key="1">
    <source>
        <dbReference type="SAM" id="MobiDB-lite"/>
    </source>
</evidence>
<gene>
    <name evidence="2" type="ORF">UU93_C0023G0007</name>
</gene>
<feature type="compositionally biased region" description="Polar residues" evidence="1">
    <location>
        <begin position="401"/>
        <end position="410"/>
    </location>
</feature>
<name>A0A0G0Y2S3_9BACT</name>
<dbReference type="EMBL" id="LCCN01000023">
    <property type="protein sequence ID" value="KKS31070.1"/>
    <property type="molecule type" value="Genomic_DNA"/>
</dbReference>
<sequence>MSYLDHREQDLAGHAEAIKDLHAQRETVGQVLTKEYRGPLEESFFAIGEEKSAIIKKILKYKKRTDKEFKENMDLSNTGLAITKEKIATLAQEKPTLSHALEKYFVCLGLWAKGAGISEEEAFFLQNEGLGCQTIMIRGENGEVFFAHTEEWEMDDTEKKVVTITPEWTTFIDPGEEQTEGAQAFTGYPFALPGSTFGVNRGVFQAVDSLILKPLAKPDTPASVALWLCWYLAGKIDSKDCIEALGPYSGGFALNEASAHNGEVNARTIEFAYKGLDTQKLEGEPLASSIQTNVVQDVNLRKRFGGKLPKEEREYFRDLKNTHTAIRTAWQARYQRLRELAPRMSLEALAKEMSLIPLNSKFGQTPYDFTYSTWVAVLRPDGSFEARVSAGPMIPHDERPSSITIEKPSQ</sequence>
<evidence type="ECO:0000313" key="2">
    <source>
        <dbReference type="EMBL" id="KKS31070.1"/>
    </source>
</evidence>
<accession>A0A0G0Y2S3</accession>
<comment type="caution">
    <text evidence="2">The sequence shown here is derived from an EMBL/GenBank/DDBJ whole genome shotgun (WGS) entry which is preliminary data.</text>
</comment>
<feature type="region of interest" description="Disordered" evidence="1">
    <location>
        <begin position="391"/>
        <end position="410"/>
    </location>
</feature>
<evidence type="ECO:0000313" key="3">
    <source>
        <dbReference type="Proteomes" id="UP000034160"/>
    </source>
</evidence>
<protein>
    <submittedName>
        <fullName evidence="2">Uncharacterized protein</fullName>
    </submittedName>
</protein>
<reference evidence="2 3" key="1">
    <citation type="journal article" date="2015" name="Nature">
        <title>rRNA introns, odd ribosomes, and small enigmatic genomes across a large radiation of phyla.</title>
        <authorList>
            <person name="Brown C.T."/>
            <person name="Hug L.A."/>
            <person name="Thomas B.C."/>
            <person name="Sharon I."/>
            <person name="Castelle C.J."/>
            <person name="Singh A."/>
            <person name="Wilkins M.J."/>
            <person name="Williams K.H."/>
            <person name="Banfield J.F."/>
        </authorList>
    </citation>
    <scope>NUCLEOTIDE SEQUENCE [LARGE SCALE GENOMIC DNA]</scope>
</reference>